<dbReference type="InterPro" id="IPR051200">
    <property type="entry name" value="Host-pathogen_enzymatic-act"/>
</dbReference>
<comment type="caution">
    <text evidence="1">The sequence shown here is derived from an EMBL/GenBank/DDBJ whole genome shotgun (WGS) entry which is preliminary data.</text>
</comment>
<dbReference type="PANTHER" id="PTHR47197:SF3">
    <property type="entry name" value="DIHYDRO-HEME D1 DEHYDROGENASE"/>
    <property type="match status" value="1"/>
</dbReference>
<dbReference type="Proteomes" id="UP000683360">
    <property type="component" value="Unassembled WGS sequence"/>
</dbReference>
<dbReference type="InterPro" id="IPR015943">
    <property type="entry name" value="WD40/YVTN_repeat-like_dom_sf"/>
</dbReference>
<dbReference type="OrthoDB" id="6133705at2759"/>
<dbReference type="SUPFAM" id="SSF50969">
    <property type="entry name" value="YVTN repeat-like/Quinoprotein amine dehydrogenase"/>
    <property type="match status" value="1"/>
</dbReference>
<proteinExistence type="predicted"/>
<evidence type="ECO:0000313" key="2">
    <source>
        <dbReference type="Proteomes" id="UP000683360"/>
    </source>
</evidence>
<dbReference type="InterPro" id="IPR011044">
    <property type="entry name" value="Quino_amine_DH_bsu"/>
</dbReference>
<evidence type="ECO:0000313" key="1">
    <source>
        <dbReference type="EMBL" id="CAG2254220.1"/>
    </source>
</evidence>
<name>A0A8S3V801_MYTED</name>
<accession>A0A8S3V801</accession>
<dbReference type="Gene3D" id="2.130.10.10">
    <property type="entry name" value="YVTN repeat-like/Quinoprotein amine dehydrogenase"/>
    <property type="match status" value="1"/>
</dbReference>
<protein>
    <submittedName>
        <fullName evidence="1">Uncharacterized protein</fullName>
    </submittedName>
</protein>
<organism evidence="1 2">
    <name type="scientific">Mytilus edulis</name>
    <name type="common">Blue mussel</name>
    <dbReference type="NCBI Taxonomy" id="6550"/>
    <lineage>
        <taxon>Eukaryota</taxon>
        <taxon>Metazoa</taxon>
        <taxon>Spiralia</taxon>
        <taxon>Lophotrochozoa</taxon>
        <taxon>Mollusca</taxon>
        <taxon>Bivalvia</taxon>
        <taxon>Autobranchia</taxon>
        <taxon>Pteriomorphia</taxon>
        <taxon>Mytilida</taxon>
        <taxon>Mytiloidea</taxon>
        <taxon>Mytilidae</taxon>
        <taxon>Mytilinae</taxon>
        <taxon>Mytilus</taxon>
    </lineage>
</organism>
<sequence length="309" mass="34670">MHPCLGKSKKDVETFTTTIKKMGTIILDTRSGDVTLTYRKNKQAQMMMPTTPVTTIDDIKLTLRQTVTIGNNIIGCSLLPDDRMIFSCYGSYGINVIQPDGTLDFKLESWDCSSHIIFIEEGQKLIVTYGQSNQCMKVIDMKTRKIEKSIKIGSQIFGVAHKDGKLFYNGGSRGLCVVSLDDDSISQLVNVTLSRYSSIAVWSDRLYFINRDNSVSCCDLHGIFKWNFENKSFLQKVRGITVDNQGCVYVSGCEYNNVVVISSDGSKHRLLLSGKDGLNKPKSLCFDRKKNKLLVANKEKDAFIYDVSK</sequence>
<dbReference type="Gene3D" id="2.40.10.500">
    <property type="match status" value="1"/>
</dbReference>
<gene>
    <name evidence="1" type="ORF">MEDL_65704</name>
</gene>
<dbReference type="PANTHER" id="PTHR47197">
    <property type="entry name" value="PROTEIN NIRF"/>
    <property type="match status" value="1"/>
</dbReference>
<dbReference type="AlphaFoldDB" id="A0A8S3V801"/>
<dbReference type="EMBL" id="CAJPWZ010003233">
    <property type="protein sequence ID" value="CAG2254220.1"/>
    <property type="molecule type" value="Genomic_DNA"/>
</dbReference>
<keyword evidence="2" id="KW-1185">Reference proteome</keyword>
<reference evidence="1" key="1">
    <citation type="submission" date="2021-03" db="EMBL/GenBank/DDBJ databases">
        <authorList>
            <person name="Bekaert M."/>
        </authorList>
    </citation>
    <scope>NUCLEOTIDE SEQUENCE</scope>
</reference>